<dbReference type="Pfam" id="PF12804">
    <property type="entry name" value="NTP_transf_3"/>
    <property type="match status" value="1"/>
</dbReference>
<dbReference type="Gene3D" id="3.90.550.10">
    <property type="entry name" value="Spore Coat Polysaccharide Biosynthesis Protein SpsA, Chain A"/>
    <property type="match status" value="1"/>
</dbReference>
<dbReference type="PANTHER" id="PTHR43777:SF1">
    <property type="entry name" value="MOLYBDENUM COFACTOR CYTIDYLYLTRANSFERASE"/>
    <property type="match status" value="1"/>
</dbReference>
<dbReference type="EMBL" id="KP211913">
    <property type="protein sequence ID" value="ANV80979.1"/>
    <property type="molecule type" value="Genomic_DNA"/>
</dbReference>
<reference evidence="2" key="2">
    <citation type="journal article" date="2015" name="ISME J.">
        <title>A new class of marine Euryarchaeota group II from the Mediterranean deep chlorophyll maximum.</title>
        <authorList>
            <person name="Martin-Cuadrado A.B."/>
            <person name="Garcia-Heredia I."/>
            <person name="Molto A.G."/>
            <person name="Lopez-Ubeda R."/>
            <person name="Kimes N."/>
            <person name="Lopez-Garcia P."/>
            <person name="Moreira D."/>
            <person name="Rodriguez-Valera F."/>
        </authorList>
    </citation>
    <scope>NUCLEOTIDE SEQUENCE</scope>
</reference>
<evidence type="ECO:0000313" key="2">
    <source>
        <dbReference type="EMBL" id="ANV80979.1"/>
    </source>
</evidence>
<organism evidence="2">
    <name type="scientific">uncultured Poseidoniia archaeon</name>
    <dbReference type="NCBI Taxonomy" id="1697135"/>
    <lineage>
        <taxon>Archaea</taxon>
        <taxon>Methanobacteriati</taxon>
        <taxon>Thermoplasmatota</taxon>
        <taxon>Candidatus Poseidoniia</taxon>
        <taxon>environmental samples</taxon>
    </lineage>
</organism>
<reference evidence="2" key="1">
    <citation type="submission" date="2014-11" db="EMBL/GenBank/DDBJ databases">
        <authorList>
            <person name="Zhu J."/>
            <person name="Qi W."/>
            <person name="Song R."/>
        </authorList>
    </citation>
    <scope>NUCLEOTIDE SEQUENCE</scope>
</reference>
<dbReference type="InterPro" id="IPR029044">
    <property type="entry name" value="Nucleotide-diphossugar_trans"/>
</dbReference>
<feature type="domain" description="MobA-like NTP transferase" evidence="1">
    <location>
        <begin position="7"/>
        <end position="162"/>
    </location>
</feature>
<name>A0A1B1TFC7_9ARCH</name>
<dbReference type="PANTHER" id="PTHR43777">
    <property type="entry name" value="MOLYBDENUM COFACTOR CYTIDYLYLTRANSFERASE"/>
    <property type="match status" value="1"/>
</dbReference>
<proteinExistence type="predicted"/>
<accession>A0A1B1TFC7</accession>
<protein>
    <recommendedName>
        <fullName evidence="1">MobA-like NTP transferase domain-containing protein</fullName>
    </recommendedName>
</protein>
<dbReference type="GO" id="GO:0016779">
    <property type="term" value="F:nucleotidyltransferase activity"/>
    <property type="evidence" value="ECO:0007669"/>
    <property type="project" value="UniProtKB-ARBA"/>
</dbReference>
<dbReference type="AlphaFoldDB" id="A0A1B1TFC7"/>
<dbReference type="SUPFAM" id="SSF53448">
    <property type="entry name" value="Nucleotide-diphospho-sugar transferases"/>
    <property type="match status" value="1"/>
</dbReference>
<sequence>MASNPPAIIIAAGLSKRLGRHKAFVEIAGKTLLQHAIIRLQSLNCKPIVIVTNQDCLFQATVESNGAKVSLNVNPDEGRTGTIQIGLSAIIDEIGRMPKKVILAPVDRPGWGLKSIVKLIDNDISSCLSSKGINGHPVSLVGSDLHKLLAADKETPLRDIISFEKVEVEEPLLGLNIDTEEDLIRLNDNSKFFEQP</sequence>
<dbReference type="InterPro" id="IPR025877">
    <property type="entry name" value="MobA-like_NTP_Trfase"/>
</dbReference>
<evidence type="ECO:0000259" key="1">
    <source>
        <dbReference type="Pfam" id="PF12804"/>
    </source>
</evidence>